<evidence type="ECO:0000256" key="2">
    <source>
        <dbReference type="ARBA" id="ARBA00001933"/>
    </source>
</evidence>
<dbReference type="InterPro" id="IPR001608">
    <property type="entry name" value="Ala_racemase_N"/>
</dbReference>
<dbReference type="Gene3D" id="2.40.37.10">
    <property type="entry name" value="Lyase, Ornithine Decarboxylase, Chain A, domain 1"/>
    <property type="match status" value="1"/>
</dbReference>
<feature type="domain" description="Alanine racemase C-terminal" evidence="8">
    <location>
        <begin position="245"/>
        <end position="370"/>
    </location>
</feature>
<dbReference type="PRINTS" id="PR00992">
    <property type="entry name" value="ALARACEMASE"/>
</dbReference>
<dbReference type="AlphaFoldDB" id="A0A927D1D9"/>
<comment type="caution">
    <text evidence="9">The sequence shown here is derived from an EMBL/GenBank/DDBJ whole genome shotgun (WGS) entry which is preliminary data.</text>
</comment>
<dbReference type="HAMAP" id="MF_01201">
    <property type="entry name" value="Ala_racemase"/>
    <property type="match status" value="1"/>
</dbReference>
<evidence type="ECO:0000256" key="4">
    <source>
        <dbReference type="ARBA" id="ARBA00023235"/>
    </source>
</evidence>
<dbReference type="FunFam" id="2.40.37.10:FF:000006">
    <property type="entry name" value="Alanine racemase"/>
    <property type="match status" value="1"/>
</dbReference>
<dbReference type="CDD" id="cd00430">
    <property type="entry name" value="PLPDE_III_AR"/>
    <property type="match status" value="1"/>
</dbReference>
<comment type="function">
    <text evidence="5">Catalyzes the interconversion of L-alanine and D-alanine. May also act on other amino acids.</text>
</comment>
<dbReference type="InterPro" id="IPR009006">
    <property type="entry name" value="Ala_racemase/Decarboxylase_C"/>
</dbReference>
<dbReference type="GO" id="GO:0005829">
    <property type="term" value="C:cytosol"/>
    <property type="evidence" value="ECO:0007669"/>
    <property type="project" value="TreeGrafter"/>
</dbReference>
<dbReference type="PROSITE" id="PS00395">
    <property type="entry name" value="ALANINE_RACEMASE"/>
    <property type="match status" value="1"/>
</dbReference>
<dbReference type="Pfam" id="PF00842">
    <property type="entry name" value="Ala_racemase_C"/>
    <property type="match status" value="1"/>
</dbReference>
<dbReference type="PANTHER" id="PTHR30511">
    <property type="entry name" value="ALANINE RACEMASE"/>
    <property type="match status" value="1"/>
</dbReference>
<gene>
    <name evidence="9" type="ORF">IEO70_15210</name>
</gene>
<keyword evidence="4 5" id="KW-0413">Isomerase</keyword>
<evidence type="ECO:0000313" key="10">
    <source>
        <dbReference type="Proteomes" id="UP000602076"/>
    </source>
</evidence>
<dbReference type="InterPro" id="IPR020622">
    <property type="entry name" value="Ala_racemase_pyridoxalP-BS"/>
</dbReference>
<dbReference type="Gene3D" id="3.20.20.10">
    <property type="entry name" value="Alanine racemase"/>
    <property type="match status" value="1"/>
</dbReference>
<protein>
    <recommendedName>
        <fullName evidence="5">Alanine racemase</fullName>
        <ecNumber evidence="5">5.1.1.1</ecNumber>
    </recommendedName>
</protein>
<feature type="active site" description="Proton acceptor; specific for D-alanine" evidence="5">
    <location>
        <position position="40"/>
    </location>
</feature>
<dbReference type="SUPFAM" id="SSF50621">
    <property type="entry name" value="Alanine racemase C-terminal domain-like"/>
    <property type="match status" value="1"/>
</dbReference>
<dbReference type="PANTHER" id="PTHR30511:SF0">
    <property type="entry name" value="ALANINE RACEMASE, CATABOLIC-RELATED"/>
    <property type="match status" value="1"/>
</dbReference>
<dbReference type="InterPro" id="IPR000821">
    <property type="entry name" value="Ala_racemase"/>
</dbReference>
<comment type="catalytic activity">
    <reaction evidence="1 5">
        <text>L-alanine = D-alanine</text>
        <dbReference type="Rhea" id="RHEA:20249"/>
        <dbReference type="ChEBI" id="CHEBI:57416"/>
        <dbReference type="ChEBI" id="CHEBI:57972"/>
        <dbReference type="EC" id="5.1.1.1"/>
    </reaction>
</comment>
<feature type="binding site" evidence="5 7">
    <location>
        <position position="313"/>
    </location>
    <ligand>
        <name>substrate</name>
    </ligand>
</feature>
<reference evidence="9" key="1">
    <citation type="submission" date="2020-09" db="EMBL/GenBank/DDBJ databases">
        <title>Bacillus faecalis sp. nov., a moderately halophilic bacterium isolated from cow faeces.</title>
        <authorList>
            <person name="Jiang L."/>
            <person name="Lee J."/>
        </authorList>
    </citation>
    <scope>NUCLEOTIDE SEQUENCE</scope>
    <source>
        <strain evidence="9">AGMB 02131</strain>
    </source>
</reference>
<evidence type="ECO:0000256" key="3">
    <source>
        <dbReference type="ARBA" id="ARBA00022898"/>
    </source>
</evidence>
<dbReference type="GO" id="GO:0009252">
    <property type="term" value="P:peptidoglycan biosynthetic process"/>
    <property type="evidence" value="ECO:0007669"/>
    <property type="project" value="TreeGrafter"/>
</dbReference>
<comment type="pathway">
    <text evidence="5">Amino-acid biosynthesis; D-alanine biosynthesis; D-alanine from L-alanine: step 1/1.</text>
</comment>
<dbReference type="RefSeq" id="WP_190999240.1">
    <property type="nucleotide sequence ID" value="NZ_JACXSI010000042.1"/>
</dbReference>
<dbReference type="NCBIfam" id="TIGR00492">
    <property type="entry name" value="alr"/>
    <property type="match status" value="1"/>
</dbReference>
<dbReference type="GO" id="GO:0030170">
    <property type="term" value="F:pyridoxal phosphate binding"/>
    <property type="evidence" value="ECO:0007669"/>
    <property type="project" value="UniProtKB-UniRule"/>
</dbReference>
<accession>A0A927D1D9</accession>
<evidence type="ECO:0000256" key="1">
    <source>
        <dbReference type="ARBA" id="ARBA00000316"/>
    </source>
</evidence>
<feature type="active site" description="Proton acceptor; specific for L-alanine" evidence="5">
    <location>
        <position position="266"/>
    </location>
</feature>
<dbReference type="GO" id="GO:0008784">
    <property type="term" value="F:alanine racemase activity"/>
    <property type="evidence" value="ECO:0007669"/>
    <property type="project" value="UniProtKB-UniRule"/>
</dbReference>
<keyword evidence="3 5" id="KW-0663">Pyridoxal phosphate</keyword>
<feature type="modified residue" description="N6-(pyridoxal phosphate)lysine" evidence="5 6">
    <location>
        <position position="40"/>
    </location>
</feature>
<dbReference type="Pfam" id="PF01168">
    <property type="entry name" value="Ala_racemase_N"/>
    <property type="match status" value="1"/>
</dbReference>
<sequence length="383" mass="42672">MVSAFYRDTWAEINLDHIYDNVFAMKQYIREDMKLCAVVKANGYGHGAFEVAQTAIEAGAEWLAVAFLDEAVALRKKGIQVPILILGAIRAGDAGLAAEYDISVTVFSNEWLQEAESYIPNNASLPVHIKCDTGMGRLGYREIEQIKRAEQLIKQSSAFTLEGCFTHFATADEIDTEYYEKQYAKFIELLSALSELPPLVHSSNSASSFRFEKAWFNGIRLGISMYGLSPSPEMKELLPYPLKEALTLHTKIVNVKQIEAGASVSYGATYQADKQEWIATLPIGYADGWIRKLSGQEVIIDGIRMPIVGRVCMDQCMVRLPKYYPVGTHVTLIGKDGKEKVSVDEIAERLQTINYEVICSISSRVPRVFKRNGSVQSVSNSLL</sequence>
<comment type="similarity">
    <text evidence="5">Belongs to the alanine racemase family.</text>
</comment>
<evidence type="ECO:0000256" key="6">
    <source>
        <dbReference type="PIRSR" id="PIRSR600821-50"/>
    </source>
</evidence>
<evidence type="ECO:0000256" key="5">
    <source>
        <dbReference type="HAMAP-Rule" id="MF_01201"/>
    </source>
</evidence>
<evidence type="ECO:0000256" key="7">
    <source>
        <dbReference type="PIRSR" id="PIRSR600821-52"/>
    </source>
</evidence>
<dbReference type="SMART" id="SM01005">
    <property type="entry name" value="Ala_racemase_C"/>
    <property type="match status" value="1"/>
</dbReference>
<dbReference type="EC" id="5.1.1.1" evidence="5"/>
<dbReference type="EMBL" id="JACXSI010000042">
    <property type="protein sequence ID" value="MBD3109695.1"/>
    <property type="molecule type" value="Genomic_DNA"/>
</dbReference>
<evidence type="ECO:0000259" key="8">
    <source>
        <dbReference type="SMART" id="SM01005"/>
    </source>
</evidence>
<feature type="binding site" evidence="5 7">
    <location>
        <position position="137"/>
    </location>
    <ligand>
        <name>substrate</name>
    </ligand>
</feature>
<dbReference type="InterPro" id="IPR029066">
    <property type="entry name" value="PLP-binding_barrel"/>
</dbReference>
<dbReference type="FunFam" id="3.20.20.10:FF:000002">
    <property type="entry name" value="Alanine racemase"/>
    <property type="match status" value="1"/>
</dbReference>
<keyword evidence="10" id="KW-1185">Reference proteome</keyword>
<proteinExistence type="inferred from homology"/>
<name>A0A927D1D9_9BACI</name>
<dbReference type="Proteomes" id="UP000602076">
    <property type="component" value="Unassembled WGS sequence"/>
</dbReference>
<comment type="cofactor">
    <cofactor evidence="2 5 6">
        <name>pyridoxal 5'-phosphate</name>
        <dbReference type="ChEBI" id="CHEBI:597326"/>
    </cofactor>
</comment>
<evidence type="ECO:0000313" key="9">
    <source>
        <dbReference type="EMBL" id="MBD3109695.1"/>
    </source>
</evidence>
<dbReference type="SUPFAM" id="SSF51419">
    <property type="entry name" value="PLP-binding barrel"/>
    <property type="match status" value="1"/>
</dbReference>
<dbReference type="GO" id="GO:0030632">
    <property type="term" value="P:D-alanine biosynthetic process"/>
    <property type="evidence" value="ECO:0007669"/>
    <property type="project" value="UniProtKB-UniRule"/>
</dbReference>
<organism evidence="9 10">
    <name type="scientific">Peribacillus faecalis</name>
    <dbReference type="NCBI Taxonomy" id="2772559"/>
    <lineage>
        <taxon>Bacteria</taxon>
        <taxon>Bacillati</taxon>
        <taxon>Bacillota</taxon>
        <taxon>Bacilli</taxon>
        <taxon>Bacillales</taxon>
        <taxon>Bacillaceae</taxon>
        <taxon>Peribacillus</taxon>
    </lineage>
</organism>
<dbReference type="InterPro" id="IPR011079">
    <property type="entry name" value="Ala_racemase_C"/>
</dbReference>